<dbReference type="AlphaFoldDB" id="A0AAV9NHE1"/>
<name>A0AAV9NHE1_9EURO</name>
<feature type="transmembrane region" description="Helical" evidence="1">
    <location>
        <begin position="104"/>
        <end position="125"/>
    </location>
</feature>
<dbReference type="InterPro" id="IPR003675">
    <property type="entry name" value="Rce1/LyrA-like_dom"/>
</dbReference>
<dbReference type="GeneID" id="89980019"/>
<keyword evidence="1" id="KW-0472">Membrane</keyword>
<feature type="transmembrane region" description="Helical" evidence="1">
    <location>
        <begin position="6"/>
        <end position="29"/>
    </location>
</feature>
<feature type="transmembrane region" description="Helical" evidence="1">
    <location>
        <begin position="163"/>
        <end position="188"/>
    </location>
</feature>
<organism evidence="3 4">
    <name type="scientific">Exophiala bonariae</name>
    <dbReference type="NCBI Taxonomy" id="1690606"/>
    <lineage>
        <taxon>Eukaryota</taxon>
        <taxon>Fungi</taxon>
        <taxon>Dikarya</taxon>
        <taxon>Ascomycota</taxon>
        <taxon>Pezizomycotina</taxon>
        <taxon>Eurotiomycetes</taxon>
        <taxon>Chaetothyriomycetidae</taxon>
        <taxon>Chaetothyriales</taxon>
        <taxon>Herpotrichiellaceae</taxon>
        <taxon>Exophiala</taxon>
    </lineage>
</organism>
<feature type="transmembrane region" description="Helical" evidence="1">
    <location>
        <begin position="131"/>
        <end position="151"/>
    </location>
</feature>
<evidence type="ECO:0000313" key="3">
    <source>
        <dbReference type="EMBL" id="KAK5057868.1"/>
    </source>
</evidence>
<protein>
    <recommendedName>
        <fullName evidence="2">CAAX prenyl protease 2/Lysostaphin resistance protein A-like domain-containing protein</fullName>
    </recommendedName>
</protein>
<dbReference type="Proteomes" id="UP001358417">
    <property type="component" value="Unassembled WGS sequence"/>
</dbReference>
<comment type="caution">
    <text evidence="3">The sequence shown here is derived from an EMBL/GenBank/DDBJ whole genome shotgun (WGS) entry which is preliminary data.</text>
</comment>
<sequence>MPVKRGVIAFTYAFAAGFFEELGWTAFAVHELKSRHRILGTGLRVGIAWGAWHLLVAVWGSAELDEPRAFSATAFLPQLLFYAMVLPAYRILLVWIYERTSCISAAMVMHASLTASLPLALAPSATGLNLALAYLVLAVVLWAGIAIATSTGAFRSSRNEQMLALRGLLVCGATSILPYLASLILLAAGRYNNCAESQSCIVETARGAANRAQIGPLIVTHNLLTILFGIGLGSGDLKTFPLHLVAFGAIGMGVQAAAIGLLSFIHSGETSGTYIDTLRGIFMSSESLLRLLAIGPGTVIAGPTFSLYTLLSIALCLLEACVKATDSSAHANDPYGPWKPIWESVGKLIYLQWVFVLSIMQARKLQGKLIDAQFKKSS</sequence>
<dbReference type="EMBL" id="JAVRRD010000006">
    <property type="protein sequence ID" value="KAK5057868.1"/>
    <property type="molecule type" value="Genomic_DNA"/>
</dbReference>
<evidence type="ECO:0000256" key="1">
    <source>
        <dbReference type="SAM" id="Phobius"/>
    </source>
</evidence>
<evidence type="ECO:0000259" key="2">
    <source>
        <dbReference type="Pfam" id="PF02517"/>
    </source>
</evidence>
<feature type="transmembrane region" description="Helical" evidence="1">
    <location>
        <begin position="244"/>
        <end position="268"/>
    </location>
</feature>
<feature type="transmembrane region" description="Helical" evidence="1">
    <location>
        <begin position="214"/>
        <end position="232"/>
    </location>
</feature>
<dbReference type="Pfam" id="PF02517">
    <property type="entry name" value="Rce1-like"/>
    <property type="match status" value="1"/>
</dbReference>
<keyword evidence="4" id="KW-1185">Reference proteome</keyword>
<dbReference type="GO" id="GO:0080120">
    <property type="term" value="P:CAAX-box protein maturation"/>
    <property type="evidence" value="ECO:0007669"/>
    <property type="project" value="UniProtKB-ARBA"/>
</dbReference>
<evidence type="ECO:0000313" key="4">
    <source>
        <dbReference type="Proteomes" id="UP001358417"/>
    </source>
</evidence>
<proteinExistence type="predicted"/>
<keyword evidence="1" id="KW-0812">Transmembrane</keyword>
<dbReference type="GO" id="GO:0004175">
    <property type="term" value="F:endopeptidase activity"/>
    <property type="evidence" value="ECO:0007669"/>
    <property type="project" value="UniProtKB-ARBA"/>
</dbReference>
<keyword evidence="1" id="KW-1133">Transmembrane helix</keyword>
<feature type="domain" description="CAAX prenyl protease 2/Lysostaphin resistance protein A-like" evidence="2">
    <location>
        <begin position="7"/>
        <end position="113"/>
    </location>
</feature>
<dbReference type="RefSeq" id="XP_064708986.1">
    <property type="nucleotide sequence ID" value="XM_064855397.1"/>
</dbReference>
<feature type="transmembrane region" description="Helical" evidence="1">
    <location>
        <begin position="288"/>
        <end position="318"/>
    </location>
</feature>
<reference evidence="3 4" key="1">
    <citation type="submission" date="2023-08" db="EMBL/GenBank/DDBJ databases">
        <title>Black Yeasts Isolated from many extreme environments.</title>
        <authorList>
            <person name="Coleine C."/>
            <person name="Stajich J.E."/>
            <person name="Selbmann L."/>
        </authorList>
    </citation>
    <scope>NUCLEOTIDE SEQUENCE [LARGE SCALE GENOMIC DNA]</scope>
    <source>
        <strain evidence="3 4">CCFEE 5792</strain>
    </source>
</reference>
<feature type="transmembrane region" description="Helical" evidence="1">
    <location>
        <begin position="79"/>
        <end position="97"/>
    </location>
</feature>
<accession>A0AAV9NHE1</accession>
<gene>
    <name evidence="3" type="ORF">LTR84_011869</name>
</gene>